<comment type="function">
    <text evidence="11">ATP-dependent RNA helicase required for 60S ribosomal subunit synthesis. Involved in efficient pre-rRNA processing, predominantly at site A3, which is necessary for the normal formation of 25S and 5.8S rRNAs.</text>
</comment>
<dbReference type="Pfam" id="PF00271">
    <property type="entry name" value="Helicase_C"/>
    <property type="match status" value="1"/>
</dbReference>
<feature type="domain" description="Helicase C-terminal" evidence="15">
    <location>
        <begin position="281"/>
        <end position="453"/>
    </location>
</feature>
<dbReference type="EMBL" id="CAUYUJ010017056">
    <property type="protein sequence ID" value="CAK0871289.1"/>
    <property type="molecule type" value="Genomic_DNA"/>
</dbReference>
<dbReference type="CDD" id="cd18787">
    <property type="entry name" value="SF2_C_DEAD"/>
    <property type="match status" value="1"/>
</dbReference>
<evidence type="ECO:0000259" key="14">
    <source>
        <dbReference type="PROSITE" id="PS51192"/>
    </source>
</evidence>
<evidence type="ECO:0000256" key="3">
    <source>
        <dbReference type="ARBA" id="ARBA00012552"/>
    </source>
</evidence>
<dbReference type="InterPro" id="IPR027417">
    <property type="entry name" value="P-loop_NTPase"/>
</dbReference>
<organism evidence="16 17">
    <name type="scientific">Prorocentrum cordatum</name>
    <dbReference type="NCBI Taxonomy" id="2364126"/>
    <lineage>
        <taxon>Eukaryota</taxon>
        <taxon>Sar</taxon>
        <taxon>Alveolata</taxon>
        <taxon>Dinophyceae</taxon>
        <taxon>Prorocentrales</taxon>
        <taxon>Prorocentraceae</taxon>
        <taxon>Prorocentrum</taxon>
    </lineage>
</organism>
<comment type="caution">
    <text evidence="16">The sequence shown here is derived from an EMBL/GenBank/DDBJ whole genome shotgun (WGS) entry which is preliminary data.</text>
</comment>
<evidence type="ECO:0000256" key="5">
    <source>
        <dbReference type="ARBA" id="ARBA00022552"/>
    </source>
</evidence>
<sequence length="565" mass="62765">MHVQRVASGGSLCNSRDARFQRPGRWDQDDVVKVWDSSSWDITDQVEPWDTWDRVIGVKGFPGGLIAFLQTSTDAEGCGFAAPTSVQAYAWPVLQAGKDLVGVAKTGSGKTLAFLLLGFIKLRRLKKKGEVDTAKGPALLCVTPTRELCYQIFSDTEKFGKPVGISAACAYGGAPKKDQEWAIKQGPDCLIATPGRLNDFINNWVVNLDQVRYAVLDEADRMLDMGFEPQIKDILSKVPQDRQTSMFTATWPRECRQIADSYIKNPTHIQIGSDDITTNTNITQHIVSCGSDGDKKAALMKILKDMGWNGACLVFCNTKRMCRDLAWEIDQDKSLGIKSAELHGDLDQRGRDDAMSRFKNCEVKALIATDLAARGLDLRSITVVVNYDAPRGAEDYVHRIGRTGRANDKGDAYTLLMSTGNSKEAANIRGIMEKAGQAIPTPQDLRDAENEKGGSSGWGKEDSWDTKSASWDNKEDKWWERKGDDKKDDADWWKKDDKKEEGNWWEKKDEKKDDGEWWKKDERAEGRDDGGDAVTPGSLIDSLLGGKRPADDEAEDAPPEKTART</sequence>
<evidence type="ECO:0000259" key="15">
    <source>
        <dbReference type="PROSITE" id="PS51194"/>
    </source>
</evidence>
<dbReference type="PROSITE" id="PS00039">
    <property type="entry name" value="DEAD_ATP_HELICASE"/>
    <property type="match status" value="1"/>
</dbReference>
<feature type="domain" description="Helicase ATP-binding" evidence="14">
    <location>
        <begin position="91"/>
        <end position="269"/>
    </location>
</feature>
<evidence type="ECO:0000256" key="4">
    <source>
        <dbReference type="ARBA" id="ARBA00022517"/>
    </source>
</evidence>
<evidence type="ECO:0000256" key="1">
    <source>
        <dbReference type="ARBA" id="ARBA00004604"/>
    </source>
</evidence>
<dbReference type="Gene3D" id="3.40.50.300">
    <property type="entry name" value="P-loop containing nucleotide triphosphate hydrolases"/>
    <property type="match status" value="2"/>
</dbReference>
<keyword evidence="4" id="KW-0690">Ribosome biogenesis</keyword>
<keyword evidence="10" id="KW-0539">Nucleus</keyword>
<keyword evidence="5" id="KW-0698">rRNA processing</keyword>
<protein>
    <recommendedName>
        <fullName evidence="3">RNA helicase</fullName>
        <ecNumber evidence="3">3.6.4.13</ecNumber>
    </recommendedName>
</protein>
<evidence type="ECO:0000256" key="9">
    <source>
        <dbReference type="ARBA" id="ARBA00022840"/>
    </source>
</evidence>
<keyword evidence="6 12" id="KW-0547">Nucleotide-binding</keyword>
<dbReference type="InterPro" id="IPR014001">
    <property type="entry name" value="Helicase_ATP-bd"/>
</dbReference>
<dbReference type="CDD" id="cd00268">
    <property type="entry name" value="DEADc"/>
    <property type="match status" value="1"/>
</dbReference>
<accession>A0ABN9VEP4</accession>
<evidence type="ECO:0000256" key="11">
    <source>
        <dbReference type="ARBA" id="ARBA00037449"/>
    </source>
</evidence>
<dbReference type="SMART" id="SM00490">
    <property type="entry name" value="HELICc"/>
    <property type="match status" value="1"/>
</dbReference>
<feature type="compositionally biased region" description="Basic and acidic residues" evidence="13">
    <location>
        <begin position="472"/>
        <end position="530"/>
    </location>
</feature>
<evidence type="ECO:0000256" key="13">
    <source>
        <dbReference type="SAM" id="MobiDB-lite"/>
    </source>
</evidence>
<evidence type="ECO:0000256" key="2">
    <source>
        <dbReference type="ARBA" id="ARBA00009334"/>
    </source>
</evidence>
<keyword evidence="17" id="KW-1185">Reference proteome</keyword>
<evidence type="ECO:0000256" key="12">
    <source>
        <dbReference type="RuleBase" id="RU000492"/>
    </source>
</evidence>
<reference evidence="16" key="1">
    <citation type="submission" date="2023-10" db="EMBL/GenBank/DDBJ databases">
        <authorList>
            <person name="Chen Y."/>
            <person name="Shah S."/>
            <person name="Dougan E. K."/>
            <person name="Thang M."/>
            <person name="Chan C."/>
        </authorList>
    </citation>
    <scope>NUCLEOTIDE SEQUENCE [LARGE SCALE GENOMIC DNA]</scope>
</reference>
<dbReference type="InterPro" id="IPR001650">
    <property type="entry name" value="Helicase_C-like"/>
</dbReference>
<feature type="region of interest" description="Disordered" evidence="13">
    <location>
        <begin position="436"/>
        <end position="565"/>
    </location>
</feature>
<name>A0ABN9VEP4_9DINO</name>
<dbReference type="SUPFAM" id="SSF52540">
    <property type="entry name" value="P-loop containing nucleoside triphosphate hydrolases"/>
    <property type="match status" value="1"/>
</dbReference>
<dbReference type="EC" id="3.6.4.13" evidence="3"/>
<dbReference type="InterPro" id="IPR011545">
    <property type="entry name" value="DEAD/DEAH_box_helicase_dom"/>
</dbReference>
<comment type="subcellular location">
    <subcellularLocation>
        <location evidence="1">Nucleus</location>
        <location evidence="1">Nucleolus</location>
    </subcellularLocation>
</comment>
<evidence type="ECO:0000256" key="10">
    <source>
        <dbReference type="ARBA" id="ARBA00023242"/>
    </source>
</evidence>
<evidence type="ECO:0000313" key="17">
    <source>
        <dbReference type="Proteomes" id="UP001189429"/>
    </source>
</evidence>
<keyword evidence="7 12" id="KW-0378">Hydrolase</keyword>
<dbReference type="PANTHER" id="PTHR47958">
    <property type="entry name" value="ATP-DEPENDENT RNA HELICASE DBP3"/>
    <property type="match status" value="1"/>
</dbReference>
<dbReference type="SMART" id="SM00487">
    <property type="entry name" value="DEXDc"/>
    <property type="match status" value="1"/>
</dbReference>
<dbReference type="PROSITE" id="PS51194">
    <property type="entry name" value="HELICASE_CTER"/>
    <property type="match status" value="1"/>
</dbReference>
<evidence type="ECO:0000256" key="7">
    <source>
        <dbReference type="ARBA" id="ARBA00022801"/>
    </source>
</evidence>
<comment type="similarity">
    <text evidence="2">Belongs to the DEAD box helicase family. DDX5/DBP2 subfamily.</text>
</comment>
<evidence type="ECO:0000313" key="16">
    <source>
        <dbReference type="EMBL" id="CAK0871289.1"/>
    </source>
</evidence>
<dbReference type="Proteomes" id="UP001189429">
    <property type="component" value="Unassembled WGS sequence"/>
</dbReference>
<evidence type="ECO:0000256" key="8">
    <source>
        <dbReference type="ARBA" id="ARBA00022806"/>
    </source>
</evidence>
<keyword evidence="8 12" id="KW-0347">Helicase</keyword>
<evidence type="ECO:0000256" key="6">
    <source>
        <dbReference type="ARBA" id="ARBA00022741"/>
    </source>
</evidence>
<dbReference type="Pfam" id="PF00270">
    <property type="entry name" value="DEAD"/>
    <property type="match status" value="1"/>
</dbReference>
<gene>
    <name evidence="16" type="ORF">PCOR1329_LOCUS57167</name>
</gene>
<dbReference type="InterPro" id="IPR000629">
    <property type="entry name" value="RNA-helicase_DEAD-box_CS"/>
</dbReference>
<keyword evidence="9 12" id="KW-0067">ATP-binding</keyword>
<proteinExistence type="inferred from homology"/>
<dbReference type="InterPro" id="IPR044742">
    <property type="entry name" value="DEAD/DEAH_RhlB"/>
</dbReference>
<dbReference type="PROSITE" id="PS51192">
    <property type="entry name" value="HELICASE_ATP_BIND_1"/>
    <property type="match status" value="1"/>
</dbReference>